<proteinExistence type="predicted"/>
<evidence type="ECO:0000313" key="2">
    <source>
        <dbReference type="Proteomes" id="UP000199628"/>
    </source>
</evidence>
<organism evidence="1 2">
    <name type="scientific">Ruegeria marina</name>
    <dbReference type="NCBI Taxonomy" id="639004"/>
    <lineage>
        <taxon>Bacteria</taxon>
        <taxon>Pseudomonadati</taxon>
        <taxon>Pseudomonadota</taxon>
        <taxon>Alphaproteobacteria</taxon>
        <taxon>Rhodobacterales</taxon>
        <taxon>Roseobacteraceae</taxon>
        <taxon>Ruegeria</taxon>
    </lineage>
</organism>
<dbReference type="Proteomes" id="UP000199628">
    <property type="component" value="Unassembled WGS sequence"/>
</dbReference>
<keyword evidence="2" id="KW-1185">Reference proteome</keyword>
<sequence length="132" mass="14300">MIWTTDTHNFSATLCQRTGKPCSALAAMAQNLAHAMNKAEATTGQDFEIEGEFSLPTCPGGCRALYAASHRRIRVFCGVTETAETSWLNRMADALMDPQGQVLTADGHTSACAFAEAVRTPNWHRQPEAAPM</sequence>
<protein>
    <submittedName>
        <fullName evidence="1">Uncharacterized protein</fullName>
    </submittedName>
</protein>
<dbReference type="EMBL" id="FMZV01000014">
    <property type="protein sequence ID" value="SDE11317.1"/>
    <property type="molecule type" value="Genomic_DNA"/>
</dbReference>
<gene>
    <name evidence="1" type="ORF">SAMN04488239_11447</name>
</gene>
<name>A0A1G7A9Z3_9RHOB</name>
<accession>A0A1G7A9Z3</accession>
<dbReference type="AlphaFoldDB" id="A0A1G7A9Z3"/>
<dbReference type="OrthoDB" id="8364077at2"/>
<dbReference type="RefSeq" id="WP_093034740.1">
    <property type="nucleotide sequence ID" value="NZ_FMZV01000014.1"/>
</dbReference>
<evidence type="ECO:0000313" key="1">
    <source>
        <dbReference type="EMBL" id="SDE11317.1"/>
    </source>
</evidence>
<reference evidence="2" key="1">
    <citation type="submission" date="2016-10" db="EMBL/GenBank/DDBJ databases">
        <authorList>
            <person name="Varghese N."/>
            <person name="Submissions S."/>
        </authorList>
    </citation>
    <scope>NUCLEOTIDE SEQUENCE [LARGE SCALE GENOMIC DNA]</scope>
    <source>
        <strain evidence="2">CGMCC 1.9108</strain>
    </source>
</reference>